<name>A0A161KJY0_9SYNE</name>
<sequence>MQSPLANASHWSVPALADHTGIYKTTVHRWFQLLHLHPHRHRHFKISSDPFLTLWIRCMTLRVHT</sequence>
<proteinExistence type="predicted"/>
<keyword evidence="2" id="KW-1185">Reference proteome</keyword>
<dbReference type="Proteomes" id="UP000182631">
    <property type="component" value="Unassembled WGS sequence"/>
</dbReference>
<organism evidence="1 2">
    <name type="scientific">Candidatus Synechococcus spongiarum</name>
    <dbReference type="NCBI Taxonomy" id="431041"/>
    <lineage>
        <taxon>Bacteria</taxon>
        <taxon>Bacillati</taxon>
        <taxon>Cyanobacteriota</taxon>
        <taxon>Cyanophyceae</taxon>
        <taxon>Synechococcales</taxon>
        <taxon>Synechococcaceae</taxon>
        <taxon>Synechococcus</taxon>
    </lineage>
</organism>
<protein>
    <submittedName>
        <fullName evidence="1">Mobile element protein</fullName>
    </submittedName>
</protein>
<reference evidence="2" key="1">
    <citation type="submission" date="2016-02" db="EMBL/GenBank/DDBJ databases">
        <authorList>
            <person name="liu f."/>
        </authorList>
    </citation>
    <scope>NUCLEOTIDE SEQUENCE [LARGE SCALE GENOMIC DNA]</scope>
</reference>
<evidence type="ECO:0000313" key="1">
    <source>
        <dbReference type="EMBL" id="CZB21547.1"/>
    </source>
</evidence>
<accession>A0A161KJY0</accession>
<evidence type="ECO:0000313" key="2">
    <source>
        <dbReference type="Proteomes" id="UP000182631"/>
    </source>
</evidence>
<dbReference type="AlphaFoldDB" id="A0A161KJY0"/>
<dbReference type="EMBL" id="FITM01000154">
    <property type="protein sequence ID" value="CZB21547.1"/>
    <property type="molecule type" value="Genomic_DNA"/>
</dbReference>
<gene>
    <name evidence="1" type="ORF">FLM9_1434</name>
</gene>